<organism evidence="3 4">
    <name type="scientific">Polarella glacialis</name>
    <name type="common">Dinoflagellate</name>
    <dbReference type="NCBI Taxonomy" id="89957"/>
    <lineage>
        <taxon>Eukaryota</taxon>
        <taxon>Sar</taxon>
        <taxon>Alveolata</taxon>
        <taxon>Dinophyceae</taxon>
        <taxon>Suessiales</taxon>
        <taxon>Suessiaceae</taxon>
        <taxon>Polarella</taxon>
    </lineage>
</organism>
<dbReference type="AlphaFoldDB" id="A0A813LTD2"/>
<dbReference type="Proteomes" id="UP000626109">
    <property type="component" value="Unassembled WGS sequence"/>
</dbReference>
<sequence>MFKQLLCPTLRNGAATGGPLEVGRPASALSVFQRTAYRGLLAVLLLFAVICDLNLFVVVVVVVVVVVCCFVSVVVLLARRAPEGSGLPLAAGRQAHSSRKARPLLAATPAPR</sequence>
<dbReference type="EMBL" id="CAJNNW010036893">
    <property type="protein sequence ID" value="CAE8738150.1"/>
    <property type="molecule type" value="Genomic_DNA"/>
</dbReference>
<name>A0A813LTD2_POLGL</name>
<accession>A0A813LTD2</accession>
<gene>
    <name evidence="3" type="ORF">PGLA2088_LOCUS49067</name>
</gene>
<keyword evidence="2" id="KW-0472">Membrane</keyword>
<evidence type="ECO:0000313" key="4">
    <source>
        <dbReference type="Proteomes" id="UP000626109"/>
    </source>
</evidence>
<protein>
    <submittedName>
        <fullName evidence="3">Uncharacterized protein</fullName>
    </submittedName>
</protein>
<evidence type="ECO:0000313" key="3">
    <source>
        <dbReference type="EMBL" id="CAE8738150.1"/>
    </source>
</evidence>
<comment type="caution">
    <text evidence="3">The sequence shown here is derived from an EMBL/GenBank/DDBJ whole genome shotgun (WGS) entry which is preliminary data.</text>
</comment>
<evidence type="ECO:0000256" key="1">
    <source>
        <dbReference type="SAM" id="MobiDB-lite"/>
    </source>
</evidence>
<feature type="transmembrane region" description="Helical" evidence="2">
    <location>
        <begin position="56"/>
        <end position="78"/>
    </location>
</feature>
<proteinExistence type="predicted"/>
<keyword evidence="2" id="KW-1133">Transmembrane helix</keyword>
<reference evidence="3" key="1">
    <citation type="submission" date="2021-02" db="EMBL/GenBank/DDBJ databases">
        <authorList>
            <person name="Dougan E. K."/>
            <person name="Rhodes N."/>
            <person name="Thang M."/>
            <person name="Chan C."/>
        </authorList>
    </citation>
    <scope>NUCLEOTIDE SEQUENCE</scope>
</reference>
<feature type="region of interest" description="Disordered" evidence="1">
    <location>
        <begin position="85"/>
        <end position="112"/>
    </location>
</feature>
<keyword evidence="2" id="KW-0812">Transmembrane</keyword>
<feature type="compositionally biased region" description="Low complexity" evidence="1">
    <location>
        <begin position="103"/>
        <end position="112"/>
    </location>
</feature>
<evidence type="ECO:0000256" key="2">
    <source>
        <dbReference type="SAM" id="Phobius"/>
    </source>
</evidence>